<feature type="domain" description="Acyltransferase 3" evidence="2">
    <location>
        <begin position="6"/>
        <end position="293"/>
    </location>
</feature>
<feature type="transmembrane region" description="Helical" evidence="1">
    <location>
        <begin position="276"/>
        <end position="295"/>
    </location>
</feature>
<feature type="transmembrane region" description="Helical" evidence="1">
    <location>
        <begin position="246"/>
        <end position="264"/>
    </location>
</feature>
<name>H1Q4P7_9BACT</name>
<keyword evidence="1" id="KW-0812">Transmembrane</keyword>
<dbReference type="EMBL" id="AGWK01000052">
    <property type="protein sequence ID" value="EHO66940.1"/>
    <property type="molecule type" value="Genomic_DNA"/>
</dbReference>
<keyword evidence="1" id="KW-0472">Membrane</keyword>
<feature type="transmembrane region" description="Helical" evidence="1">
    <location>
        <begin position="182"/>
        <end position="201"/>
    </location>
</feature>
<accession>H1Q4P7</accession>
<feature type="transmembrane region" description="Helical" evidence="1">
    <location>
        <begin position="106"/>
        <end position="128"/>
    </location>
</feature>
<feature type="transmembrane region" description="Helical" evidence="1">
    <location>
        <begin position="208"/>
        <end position="226"/>
    </location>
</feature>
<feature type="transmembrane region" description="Helical" evidence="1">
    <location>
        <begin position="12"/>
        <end position="30"/>
    </location>
</feature>
<proteinExistence type="predicted"/>
<evidence type="ECO:0000313" key="3">
    <source>
        <dbReference type="EMBL" id="EHO66940.1"/>
    </source>
</evidence>
<comment type="caution">
    <text evidence="3">The sequence shown here is derived from an EMBL/GenBank/DDBJ whole genome shotgun (WGS) entry which is preliminary data.</text>
</comment>
<feature type="transmembrane region" description="Helical" evidence="1">
    <location>
        <begin position="140"/>
        <end position="170"/>
    </location>
</feature>
<dbReference type="InterPro" id="IPR002656">
    <property type="entry name" value="Acyl_transf_3_dom"/>
</dbReference>
<dbReference type="eggNOG" id="ENOG5033QXP">
    <property type="taxonomic scope" value="Bacteria"/>
</dbReference>
<protein>
    <recommendedName>
        <fullName evidence="2">Acyltransferase 3 domain-containing protein</fullName>
    </recommendedName>
</protein>
<organism evidence="3 4">
    <name type="scientific">Prevotella micans F0438</name>
    <dbReference type="NCBI Taxonomy" id="883158"/>
    <lineage>
        <taxon>Bacteria</taxon>
        <taxon>Pseudomonadati</taxon>
        <taxon>Bacteroidota</taxon>
        <taxon>Bacteroidia</taxon>
        <taxon>Bacteroidales</taxon>
        <taxon>Prevotellaceae</taxon>
        <taxon>Prevotella</taxon>
    </lineage>
</organism>
<dbReference type="HOGENOM" id="CLU_846366_0_0_10"/>
<sequence length="311" mass="35877">MKLHEEINFARALLILMVVLIHIVHFGELYPETKSIILSFMMPSFLLITGYLTNIEKTPCAFCGYLLRIAVPYVVMVSSFSLLSYYLPVRDRITELSVSQFAERIFVSSIGPYWFFYVMLVCSTVFYISFKCIPFLGNNLFARFAVFGFLLTVLSFVLPIISIQTVVYYFIGTILRQTRCDYSAVFRPTPYAILPFIALIIFGRHRDWADIAVFASVFCFLSFSSWCFCKLGTRAKSAFSNLGMNTLPIFLFHPIFTLSSKYYLRFFTWDSTGFAFIIITIFFSVFGSLLIARVLDATNLSYIFARKKFLR</sequence>
<evidence type="ECO:0000259" key="2">
    <source>
        <dbReference type="Pfam" id="PF01757"/>
    </source>
</evidence>
<dbReference type="AlphaFoldDB" id="H1Q4P7"/>
<feature type="transmembrane region" description="Helical" evidence="1">
    <location>
        <begin position="65"/>
        <end position="86"/>
    </location>
</feature>
<dbReference type="Pfam" id="PF01757">
    <property type="entry name" value="Acyl_transf_3"/>
    <property type="match status" value="1"/>
</dbReference>
<keyword evidence="4" id="KW-1185">Reference proteome</keyword>
<feature type="transmembrane region" description="Helical" evidence="1">
    <location>
        <begin position="36"/>
        <end position="53"/>
    </location>
</feature>
<dbReference type="Proteomes" id="UP000016023">
    <property type="component" value="Unassembled WGS sequence"/>
</dbReference>
<evidence type="ECO:0000256" key="1">
    <source>
        <dbReference type="SAM" id="Phobius"/>
    </source>
</evidence>
<dbReference type="GO" id="GO:0016747">
    <property type="term" value="F:acyltransferase activity, transferring groups other than amino-acyl groups"/>
    <property type="evidence" value="ECO:0007669"/>
    <property type="project" value="InterPro"/>
</dbReference>
<dbReference type="STRING" id="883158.HMPREF9140_01885"/>
<gene>
    <name evidence="3" type="ORF">HMPREF9140_01885</name>
</gene>
<keyword evidence="1" id="KW-1133">Transmembrane helix</keyword>
<reference evidence="3 4" key="1">
    <citation type="submission" date="2011-12" db="EMBL/GenBank/DDBJ databases">
        <title>The Genome Sequence of Prevotella micans F0438.</title>
        <authorList>
            <consortium name="The Broad Institute Genome Sequencing Platform"/>
            <person name="Earl A."/>
            <person name="Ward D."/>
            <person name="Feldgarden M."/>
            <person name="Gevers D."/>
            <person name="Izard J."/>
            <person name="Baranova O.V."/>
            <person name="Blanton J.M."/>
            <person name="Wade W.G."/>
            <person name="Dewhirst F.E."/>
            <person name="Young S.K."/>
            <person name="Zeng Q."/>
            <person name="Gargeya S."/>
            <person name="Fitzgerald M."/>
            <person name="Haas B."/>
            <person name="Abouelleil A."/>
            <person name="Alvarado L."/>
            <person name="Arachchi H.M."/>
            <person name="Berlin A."/>
            <person name="Chapman S.B."/>
            <person name="Gearin G."/>
            <person name="Goldberg J."/>
            <person name="Griggs A."/>
            <person name="Gujja S."/>
            <person name="Hansen M."/>
            <person name="Heiman D."/>
            <person name="Howarth C."/>
            <person name="Larimer J."/>
            <person name="Lui A."/>
            <person name="MacDonald P.J.P."/>
            <person name="McCowen C."/>
            <person name="Montmayeur A."/>
            <person name="Murphy C."/>
            <person name="Neiman D."/>
            <person name="Pearson M."/>
            <person name="Priest M."/>
            <person name="Roberts A."/>
            <person name="Saif S."/>
            <person name="Shea T."/>
            <person name="Sisk P."/>
            <person name="Stolte C."/>
            <person name="Sykes S."/>
            <person name="Wortman J."/>
            <person name="Nusbaum C."/>
            <person name="Birren B."/>
        </authorList>
    </citation>
    <scope>NUCLEOTIDE SEQUENCE [LARGE SCALE GENOMIC DNA]</scope>
    <source>
        <strain evidence="3 4">F0438</strain>
    </source>
</reference>
<dbReference type="PATRIC" id="fig|883158.3.peg.1890"/>
<evidence type="ECO:0000313" key="4">
    <source>
        <dbReference type="Proteomes" id="UP000016023"/>
    </source>
</evidence>
<dbReference type="RefSeq" id="WP_006953464.1">
    <property type="nucleotide sequence ID" value="NZ_JH594523.1"/>
</dbReference>